<reference evidence="10 11" key="1">
    <citation type="journal article" date="2015" name="Genome Announc.">
        <title>Expanding the biotechnology potential of lactobacilli through comparative genomics of 213 strains and associated genera.</title>
        <authorList>
            <person name="Sun Z."/>
            <person name="Harris H.M."/>
            <person name="McCann A."/>
            <person name="Guo C."/>
            <person name="Argimon S."/>
            <person name="Zhang W."/>
            <person name="Yang X."/>
            <person name="Jeffery I.B."/>
            <person name="Cooney J.C."/>
            <person name="Kagawa T.F."/>
            <person name="Liu W."/>
            <person name="Song Y."/>
            <person name="Salvetti E."/>
            <person name="Wrobel A."/>
            <person name="Rasinkangas P."/>
            <person name="Parkhill J."/>
            <person name="Rea M.C."/>
            <person name="O'Sullivan O."/>
            <person name="Ritari J."/>
            <person name="Douillard F.P."/>
            <person name="Paul Ross R."/>
            <person name="Yang R."/>
            <person name="Briner A.E."/>
            <person name="Felis G.E."/>
            <person name="de Vos W.M."/>
            <person name="Barrangou R."/>
            <person name="Klaenhammer T.R."/>
            <person name="Caufield P.W."/>
            <person name="Cui Y."/>
            <person name="Zhang H."/>
            <person name="O'Toole P.W."/>
        </authorList>
    </citation>
    <scope>NUCLEOTIDE SEQUENCE [LARGE SCALE GENOMIC DNA]</scope>
    <source>
        <strain evidence="10 11">DSM 20653</strain>
    </source>
</reference>
<feature type="transmembrane region" description="Helical" evidence="9">
    <location>
        <begin position="130"/>
        <end position="149"/>
    </location>
</feature>
<dbReference type="InterPro" id="IPR004754">
    <property type="entry name" value="Amino_acid_antiprt"/>
</dbReference>
<keyword evidence="6" id="KW-0029">Amino-acid transport</keyword>
<keyword evidence="11" id="KW-1185">Reference proteome</keyword>
<keyword evidence="8 9" id="KW-0472">Membrane</keyword>
<keyword evidence="3" id="KW-0813">Transport</keyword>
<feature type="transmembrane region" description="Helical" evidence="9">
    <location>
        <begin position="338"/>
        <end position="360"/>
    </location>
</feature>
<dbReference type="RefSeq" id="WP_057906601.1">
    <property type="nucleotide sequence ID" value="NZ_AYYZ01000025.1"/>
</dbReference>
<dbReference type="PANTHER" id="PTHR42770">
    <property type="entry name" value="AMINO ACID TRANSPORTER-RELATED"/>
    <property type="match status" value="1"/>
</dbReference>
<keyword evidence="4" id="KW-1003">Cell membrane</keyword>
<feature type="transmembrane region" description="Helical" evidence="9">
    <location>
        <begin position="161"/>
        <end position="180"/>
    </location>
</feature>
<protein>
    <submittedName>
        <fullName evidence="10">Histidine histamine antiporter</fullName>
    </submittedName>
</protein>
<sequence length="480" mass="52144">MKNNKTKKLGLLSLASVVLSAMLGGGIFDLPKNMASVAGAKAQIIAWIVVGIGMWFVTSMFLKLTELKPDLTTGLYKYGEAGFGKFTGFFVSWGYWICECFSNVAYAVLIMSTLNYFFPEKFSGGNNWPSVIGATIILWGMTFIIAYGIEQAGWVTVVGTVVRMAVIALIIVALAIHFKWVTFTTNFSASQLIPALHDQSLGSIPHQVLRTMTVTLWAFGGIEGAVVLSDRAKSQLEVKRATAIGYFMCLVLYIIVSLLPLGLLSYGEIARMVSPSTAQLLTLAMHCSAGRLIIAAGLIVSVLSCWLSWTMMLAEMPFAAAKDGAFPKIFAKENKKHVPVFSLFVATVVMQLIILLSHFASNAFQMAYTIVATMTVPPYFISALYLIKLSIKQANYPGQKGRISALVTGILAALFTLIMGISAGINYVTIAFIAYVIGIPLFIKARKEQAPGEPIFTRFEKWFAVAIVVVAIGGVILLLK</sequence>
<feature type="transmembrane region" description="Helical" evidence="9">
    <location>
        <begin position="366"/>
        <end position="391"/>
    </location>
</feature>
<evidence type="ECO:0000256" key="2">
    <source>
        <dbReference type="ARBA" id="ARBA00008220"/>
    </source>
</evidence>
<dbReference type="PIRSF" id="PIRSF006060">
    <property type="entry name" value="AA_transporter"/>
    <property type="match status" value="1"/>
</dbReference>
<dbReference type="AlphaFoldDB" id="A0A0R1ZMW1"/>
<feature type="transmembrane region" description="Helical" evidence="9">
    <location>
        <begin position="403"/>
        <end position="421"/>
    </location>
</feature>
<dbReference type="GO" id="GO:0006865">
    <property type="term" value="P:amino acid transport"/>
    <property type="evidence" value="ECO:0007669"/>
    <property type="project" value="UniProtKB-KW"/>
</dbReference>
<dbReference type="STRING" id="1423820.FC64_GL000667"/>
<organism evidence="10 11">
    <name type="scientific">Ligilactobacillus araffinosus DSM 20653</name>
    <dbReference type="NCBI Taxonomy" id="1423820"/>
    <lineage>
        <taxon>Bacteria</taxon>
        <taxon>Bacillati</taxon>
        <taxon>Bacillota</taxon>
        <taxon>Bacilli</taxon>
        <taxon>Lactobacillales</taxon>
        <taxon>Lactobacillaceae</taxon>
        <taxon>Ligilactobacillus</taxon>
    </lineage>
</organism>
<dbReference type="Gene3D" id="1.20.1740.10">
    <property type="entry name" value="Amino acid/polyamine transporter I"/>
    <property type="match status" value="1"/>
</dbReference>
<feature type="transmembrane region" description="Helical" evidence="9">
    <location>
        <begin position="283"/>
        <end position="307"/>
    </location>
</feature>
<evidence type="ECO:0000256" key="8">
    <source>
        <dbReference type="ARBA" id="ARBA00023136"/>
    </source>
</evidence>
<feature type="transmembrane region" description="Helical" evidence="9">
    <location>
        <begin position="40"/>
        <end position="62"/>
    </location>
</feature>
<evidence type="ECO:0000256" key="5">
    <source>
        <dbReference type="ARBA" id="ARBA00022692"/>
    </source>
</evidence>
<dbReference type="EMBL" id="AYYZ01000025">
    <property type="protein sequence ID" value="KRM52243.1"/>
    <property type="molecule type" value="Genomic_DNA"/>
</dbReference>
<accession>A0A0R1ZMW1</accession>
<evidence type="ECO:0000256" key="9">
    <source>
        <dbReference type="SAM" id="Phobius"/>
    </source>
</evidence>
<gene>
    <name evidence="10" type="ORF">FC64_GL000667</name>
</gene>
<dbReference type="GO" id="GO:0022857">
    <property type="term" value="F:transmembrane transporter activity"/>
    <property type="evidence" value="ECO:0007669"/>
    <property type="project" value="InterPro"/>
</dbReference>
<feature type="transmembrane region" description="Helical" evidence="9">
    <location>
        <begin position="463"/>
        <end position="479"/>
    </location>
</feature>
<feature type="transmembrane region" description="Helical" evidence="9">
    <location>
        <begin position="93"/>
        <end position="118"/>
    </location>
</feature>
<dbReference type="PANTHER" id="PTHR42770:SF4">
    <property type="entry name" value="ARGININE_ORNITHINE ANTIPORTER-RELATED"/>
    <property type="match status" value="1"/>
</dbReference>
<dbReference type="InterPro" id="IPR002293">
    <property type="entry name" value="AA/rel_permease1"/>
</dbReference>
<dbReference type="PATRIC" id="fig|1423820.4.peg.677"/>
<dbReference type="GO" id="GO:0005886">
    <property type="term" value="C:plasma membrane"/>
    <property type="evidence" value="ECO:0007669"/>
    <property type="project" value="UniProtKB-SubCell"/>
</dbReference>
<evidence type="ECO:0000256" key="1">
    <source>
        <dbReference type="ARBA" id="ARBA00004651"/>
    </source>
</evidence>
<proteinExistence type="inferred from homology"/>
<evidence type="ECO:0000313" key="10">
    <source>
        <dbReference type="EMBL" id="KRM52243.1"/>
    </source>
</evidence>
<evidence type="ECO:0000256" key="7">
    <source>
        <dbReference type="ARBA" id="ARBA00022989"/>
    </source>
</evidence>
<name>A0A0R1ZMW1_9LACO</name>
<keyword evidence="5 9" id="KW-0812">Transmembrane</keyword>
<feature type="transmembrane region" description="Helical" evidence="9">
    <location>
        <begin position="241"/>
        <end position="263"/>
    </location>
</feature>
<evidence type="ECO:0000313" key="11">
    <source>
        <dbReference type="Proteomes" id="UP000051291"/>
    </source>
</evidence>
<evidence type="ECO:0000256" key="6">
    <source>
        <dbReference type="ARBA" id="ARBA00022970"/>
    </source>
</evidence>
<evidence type="ECO:0000256" key="3">
    <source>
        <dbReference type="ARBA" id="ARBA00022448"/>
    </source>
</evidence>
<feature type="transmembrane region" description="Helical" evidence="9">
    <location>
        <begin position="208"/>
        <end position="229"/>
    </location>
</feature>
<comment type="similarity">
    <text evidence="2">Belongs to the amino acid-polyamine-organocation (APC) superfamily. Basic amino acid/polyamine antiporter (APA) (TC 2.A.3.2) family.</text>
</comment>
<dbReference type="InterPro" id="IPR050367">
    <property type="entry name" value="APC_superfamily"/>
</dbReference>
<evidence type="ECO:0000256" key="4">
    <source>
        <dbReference type="ARBA" id="ARBA00022475"/>
    </source>
</evidence>
<comment type="subcellular location">
    <subcellularLocation>
        <location evidence="1">Cell membrane</location>
        <topology evidence="1">Multi-pass membrane protein</topology>
    </subcellularLocation>
</comment>
<dbReference type="Pfam" id="PF13520">
    <property type="entry name" value="AA_permease_2"/>
    <property type="match status" value="1"/>
</dbReference>
<dbReference type="Proteomes" id="UP000051291">
    <property type="component" value="Unassembled WGS sequence"/>
</dbReference>
<keyword evidence="7 9" id="KW-1133">Transmembrane helix</keyword>
<comment type="caution">
    <text evidence="10">The sequence shown here is derived from an EMBL/GenBank/DDBJ whole genome shotgun (WGS) entry which is preliminary data.</text>
</comment>
<dbReference type="NCBIfam" id="TIGR00905">
    <property type="entry name" value="2A0302"/>
    <property type="match status" value="1"/>
</dbReference>